<accession>A0A0J0XV78</accession>
<dbReference type="GeneID" id="28986822"/>
<protein>
    <submittedName>
        <fullName evidence="1">Uncharacterized protein</fullName>
    </submittedName>
</protein>
<evidence type="ECO:0000313" key="1">
    <source>
        <dbReference type="EMBL" id="KLT44967.1"/>
    </source>
</evidence>
<dbReference type="EMBL" id="KQ087183">
    <property type="protein sequence ID" value="KLT44967.1"/>
    <property type="molecule type" value="Genomic_DNA"/>
</dbReference>
<keyword evidence="2" id="KW-1185">Reference proteome</keyword>
<sequence length="238" mass="26217">WLTPRQPACVLQCERLSASGETGVAGVPISLTRGRSLEQHISQHLCRLWAYVVSTQQLVHRRTRLTQMLTSLIAATALAASVGAAPTERQVWWPGLPDDAPWYRVTCYTSSRCPQTDSGSAYRLDVNNTLTTACTQLPPSMRSCRLERFPIEGGVPEENGCTLSLYWRHRDGQCQNKVMDLNPLVWQWGWTCGSVWGSSIQGYSVDCSQPAPGGMSRFAAPEIQKGENAEAEYGIGGQ</sequence>
<gene>
    <name evidence="1" type="ORF">CC85DRAFT_322467</name>
</gene>
<proteinExistence type="predicted"/>
<name>A0A0J0XV78_9TREE</name>
<evidence type="ECO:0000313" key="2">
    <source>
        <dbReference type="Proteomes" id="UP000053611"/>
    </source>
</evidence>
<dbReference type="Proteomes" id="UP000053611">
    <property type="component" value="Unassembled WGS sequence"/>
</dbReference>
<feature type="non-terminal residue" evidence="1">
    <location>
        <position position="1"/>
    </location>
</feature>
<organism evidence="1 2">
    <name type="scientific">Cutaneotrichosporon oleaginosum</name>
    <dbReference type="NCBI Taxonomy" id="879819"/>
    <lineage>
        <taxon>Eukaryota</taxon>
        <taxon>Fungi</taxon>
        <taxon>Dikarya</taxon>
        <taxon>Basidiomycota</taxon>
        <taxon>Agaricomycotina</taxon>
        <taxon>Tremellomycetes</taxon>
        <taxon>Trichosporonales</taxon>
        <taxon>Trichosporonaceae</taxon>
        <taxon>Cutaneotrichosporon</taxon>
    </lineage>
</organism>
<reference evidence="1 2" key="1">
    <citation type="submission" date="2015-03" db="EMBL/GenBank/DDBJ databases">
        <title>Genomics and transcriptomics of the oil-accumulating basidiomycete yeast T. oleaginosus allow insights into substrate utilization and the diverse evolutionary trajectories of mating systems in fungi.</title>
        <authorList>
            <consortium name="DOE Joint Genome Institute"/>
            <person name="Kourist R."/>
            <person name="Kracht O."/>
            <person name="Bracharz F."/>
            <person name="Lipzen A."/>
            <person name="Nolan M."/>
            <person name="Ohm R."/>
            <person name="Grigoriev I."/>
            <person name="Sun S."/>
            <person name="Heitman J."/>
            <person name="Bruck T."/>
            <person name="Nowrousian M."/>
        </authorList>
    </citation>
    <scope>NUCLEOTIDE SEQUENCE [LARGE SCALE GENOMIC DNA]</scope>
    <source>
        <strain evidence="1 2">IBC0246</strain>
    </source>
</reference>
<dbReference type="AlphaFoldDB" id="A0A0J0XV78"/>